<evidence type="ECO:0000256" key="8">
    <source>
        <dbReference type="ARBA" id="ARBA00022989"/>
    </source>
</evidence>
<organism evidence="11 12">
    <name type="scientific">Fimbriimonas ginsengisoli Gsoil 348</name>
    <dbReference type="NCBI Taxonomy" id="661478"/>
    <lineage>
        <taxon>Bacteria</taxon>
        <taxon>Bacillati</taxon>
        <taxon>Armatimonadota</taxon>
        <taxon>Fimbriimonadia</taxon>
        <taxon>Fimbriimonadales</taxon>
        <taxon>Fimbriimonadaceae</taxon>
        <taxon>Fimbriimonas</taxon>
    </lineage>
</organism>
<dbReference type="SUPFAM" id="SSF81585">
    <property type="entry name" value="PsbU/PolX domain-like"/>
    <property type="match status" value="2"/>
</dbReference>
<dbReference type="STRING" id="661478.OP10G_2618"/>
<evidence type="ECO:0000256" key="6">
    <source>
        <dbReference type="ARBA" id="ARBA00022692"/>
    </source>
</evidence>
<dbReference type="PANTHER" id="PTHR38831:SF2">
    <property type="entry name" value="TYPE II SECRETION SYSTEM PROTEIN K"/>
    <property type="match status" value="1"/>
</dbReference>
<comment type="subcellular location">
    <subcellularLocation>
        <location evidence="1">Cell inner membrane</location>
    </subcellularLocation>
</comment>
<dbReference type="InterPro" id="IPR049031">
    <property type="entry name" value="T2SSK_SAM-like_1st"/>
</dbReference>
<dbReference type="Proteomes" id="UP000027982">
    <property type="component" value="Chromosome"/>
</dbReference>
<dbReference type="SUPFAM" id="SSF158544">
    <property type="entry name" value="GspK insert domain-like"/>
    <property type="match status" value="1"/>
</dbReference>
<accession>A0A068NRC2</accession>
<feature type="domain" description="T2SS protein K first SAM-like" evidence="10">
    <location>
        <begin position="113"/>
        <end position="171"/>
    </location>
</feature>
<dbReference type="EMBL" id="CP007139">
    <property type="protein sequence ID" value="AIE85986.1"/>
    <property type="molecule type" value="Genomic_DNA"/>
</dbReference>
<evidence type="ECO:0000256" key="5">
    <source>
        <dbReference type="ARBA" id="ARBA00022519"/>
    </source>
</evidence>
<gene>
    <name evidence="11" type="ORF">OP10G_2618</name>
</gene>
<protein>
    <submittedName>
        <fullName evidence="11">General secretion pathway protein K</fullName>
    </submittedName>
</protein>
<comment type="similarity">
    <text evidence="2">Belongs to the GSP K family.</text>
</comment>
<dbReference type="GO" id="GO:0009306">
    <property type="term" value="P:protein secretion"/>
    <property type="evidence" value="ECO:0007669"/>
    <property type="project" value="InterPro"/>
</dbReference>
<dbReference type="PANTHER" id="PTHR38831">
    <property type="entry name" value="TYPE II SECRETION SYSTEM PROTEIN K"/>
    <property type="match status" value="1"/>
</dbReference>
<dbReference type="eggNOG" id="COG3156">
    <property type="taxonomic scope" value="Bacteria"/>
</dbReference>
<keyword evidence="7" id="KW-0653">Protein transport</keyword>
<evidence type="ECO:0000256" key="9">
    <source>
        <dbReference type="ARBA" id="ARBA00023136"/>
    </source>
</evidence>
<keyword evidence="4" id="KW-1003">Cell membrane</keyword>
<keyword evidence="6" id="KW-0812">Transmembrane</keyword>
<proteinExistence type="inferred from homology"/>
<dbReference type="InterPro" id="IPR005628">
    <property type="entry name" value="GspK"/>
</dbReference>
<dbReference type="InterPro" id="IPR038072">
    <property type="entry name" value="GspK_central_sf"/>
</dbReference>
<sequence length="401" mass="43837">MLSLLVLTALVAIVAGLASTNRSAVRAETNRMEERRARLMLESGIQRAIAELQQQDLTRTTAHDPWNSLGDAGATEFTVGQDGFRIQLLDASANAELNGLTEAQLRHLPLTQAQIDCFLDWKESAKTPRAQGAKDEYYNRLSKPYNAKLEPFDNVDELLMVKGFTYGTVYTLDRRETSVPLAAASVQMPILADIVTVGSVSADKNINGKPKLDIGKATADDLAQLGITKDIADTVMRNKSNYKKVSDLLKISRLPSTAARIFADNVTVGQETQQTGRININTATQAVLSTIDGIEPDVAAAIVGRQSSGFRTLGELLDVPGIDVPKLAKFIDYLCVSSRTFTARIVGMAGRSRVAAEVQLVIDDDGGVKVTRWRPQDFWTIRDRWGWEKNSTRQVVLGATS</sequence>
<evidence type="ECO:0000256" key="3">
    <source>
        <dbReference type="ARBA" id="ARBA00022448"/>
    </source>
</evidence>
<name>A0A068NRC2_FIMGI</name>
<keyword evidence="8" id="KW-1133">Transmembrane helix</keyword>
<dbReference type="Gene3D" id="1.10.150.320">
    <property type="entry name" value="Photosystem II 12 kDa extrinsic protein"/>
    <property type="match status" value="1"/>
</dbReference>
<dbReference type="Pfam" id="PF12836">
    <property type="entry name" value="HHH_3"/>
    <property type="match status" value="1"/>
</dbReference>
<dbReference type="HOGENOM" id="CLU_686528_0_0_0"/>
<keyword evidence="5" id="KW-0997">Cell inner membrane</keyword>
<evidence type="ECO:0000259" key="10">
    <source>
        <dbReference type="Pfam" id="PF21687"/>
    </source>
</evidence>
<dbReference type="GO" id="GO:0005886">
    <property type="term" value="C:plasma membrane"/>
    <property type="evidence" value="ECO:0007669"/>
    <property type="project" value="UniProtKB-SubCell"/>
</dbReference>
<evidence type="ECO:0000313" key="11">
    <source>
        <dbReference type="EMBL" id="AIE85986.1"/>
    </source>
</evidence>
<reference evidence="11 12" key="1">
    <citation type="journal article" date="2014" name="PLoS ONE">
        <title>The first complete genome sequence of the class fimbriimonadia in the phylum armatimonadetes.</title>
        <authorList>
            <person name="Hu Z.Y."/>
            <person name="Wang Y.Z."/>
            <person name="Im W.T."/>
            <person name="Wang S.Y."/>
            <person name="Zhao G.P."/>
            <person name="Zheng H.J."/>
            <person name="Quan Z.X."/>
        </authorList>
    </citation>
    <scope>NUCLEOTIDE SEQUENCE [LARGE SCALE GENOMIC DNA]</scope>
    <source>
        <strain evidence="11">Gsoil 348</strain>
    </source>
</reference>
<evidence type="ECO:0000256" key="1">
    <source>
        <dbReference type="ARBA" id="ARBA00004533"/>
    </source>
</evidence>
<dbReference type="Pfam" id="PF21687">
    <property type="entry name" value="T2SSK_1st"/>
    <property type="match status" value="1"/>
</dbReference>
<evidence type="ECO:0000256" key="7">
    <source>
        <dbReference type="ARBA" id="ARBA00022927"/>
    </source>
</evidence>
<keyword evidence="3" id="KW-0813">Transport</keyword>
<keyword evidence="9" id="KW-0472">Membrane</keyword>
<dbReference type="Gene3D" id="1.10.40.60">
    <property type="entry name" value="EpsJ-like"/>
    <property type="match status" value="1"/>
</dbReference>
<dbReference type="KEGG" id="fgi:OP10G_2618"/>
<dbReference type="AlphaFoldDB" id="A0A068NRC2"/>
<evidence type="ECO:0000313" key="12">
    <source>
        <dbReference type="Proteomes" id="UP000027982"/>
    </source>
</evidence>
<keyword evidence="12" id="KW-1185">Reference proteome</keyword>
<evidence type="ECO:0000256" key="2">
    <source>
        <dbReference type="ARBA" id="ARBA00007246"/>
    </source>
</evidence>
<evidence type="ECO:0000256" key="4">
    <source>
        <dbReference type="ARBA" id="ARBA00022475"/>
    </source>
</evidence>